<gene>
    <name evidence="9" type="ORF">PCANC_10534</name>
</gene>
<organism evidence="9 10">
    <name type="scientific">Puccinia coronata f. sp. avenae</name>
    <dbReference type="NCBI Taxonomy" id="200324"/>
    <lineage>
        <taxon>Eukaryota</taxon>
        <taxon>Fungi</taxon>
        <taxon>Dikarya</taxon>
        <taxon>Basidiomycota</taxon>
        <taxon>Pucciniomycotina</taxon>
        <taxon>Pucciniomycetes</taxon>
        <taxon>Pucciniales</taxon>
        <taxon>Pucciniaceae</taxon>
        <taxon>Puccinia</taxon>
    </lineage>
</organism>
<dbReference type="GO" id="GO:0030497">
    <property type="term" value="P:fatty acid elongation"/>
    <property type="evidence" value="ECO:0007669"/>
    <property type="project" value="TreeGrafter"/>
</dbReference>
<evidence type="ECO:0000256" key="7">
    <source>
        <dbReference type="ARBA" id="ARBA00023160"/>
    </source>
</evidence>
<keyword evidence="8" id="KW-0175">Coiled coil</keyword>
<evidence type="ECO:0000313" key="9">
    <source>
        <dbReference type="EMBL" id="PLW55299.1"/>
    </source>
</evidence>
<sequence>MAHRPWQQVHGFCALRELDSLRSQLFAGCRPCPPAFTDLVNHARRHNDAHMTGRHVVVHAKGAVTGVALGTVVCITSIGDVAELQGHRPAGWASLCRPRRPAVYAGNTGPPATKLTRARRQTMGVLINLLRSVQAEMSNFKVTPGSILLGLLSLVGLLTVLKYQLSLLNLLFCFSPLSKAFKVSLESLKPNLLLKNKERKSKGVVVDDDKDQKKPIPKNSSSWAIITGPTNGIGKEFAIELAKAGFNLFLIGRNFNKLTDLRDELLKNVNPSIEVEFETIDLSEHAGKEKDSKPVPVEEQTQGKDWSKILEKLKQISTRSNFSILINNAGLSHSQPMEFQMNDLDQDINSIINVNVFSVLYLTKLVLPFMLPYKKGLILNVGSFSALIPTPLLSTYAGSKGFLYTWSQALGTELEPKGINVKLLNTYFVASEMSKIKKATLMIPTPNKYVKQVLNNLISTNLKPYITTGYFPHSLFEYFLDHYGSLKFWLKVNLDMQRSIIKRIQKKKERAQQQLQSSSKN</sequence>
<dbReference type="CDD" id="cd05356">
    <property type="entry name" value="17beta-HSD1_like_SDR_c"/>
    <property type="match status" value="1"/>
</dbReference>
<dbReference type="Proteomes" id="UP000235388">
    <property type="component" value="Unassembled WGS sequence"/>
</dbReference>
<keyword evidence="6" id="KW-0443">Lipid metabolism</keyword>
<comment type="caution">
    <text evidence="9">The sequence shown here is derived from an EMBL/GenBank/DDBJ whole genome shotgun (WGS) entry which is preliminary data.</text>
</comment>
<dbReference type="PROSITE" id="PS00061">
    <property type="entry name" value="ADH_SHORT"/>
    <property type="match status" value="1"/>
</dbReference>
<dbReference type="Gene3D" id="3.40.50.720">
    <property type="entry name" value="NAD(P)-binding Rossmann-like Domain"/>
    <property type="match status" value="1"/>
</dbReference>
<evidence type="ECO:0008006" key="11">
    <source>
        <dbReference type="Google" id="ProtNLM"/>
    </source>
</evidence>
<evidence type="ECO:0000313" key="10">
    <source>
        <dbReference type="Proteomes" id="UP000235388"/>
    </source>
</evidence>
<proteinExistence type="predicted"/>
<evidence type="ECO:0000256" key="4">
    <source>
        <dbReference type="ARBA" id="ARBA00022857"/>
    </source>
</evidence>
<dbReference type="GO" id="GO:0016491">
    <property type="term" value="F:oxidoreductase activity"/>
    <property type="evidence" value="ECO:0007669"/>
    <property type="project" value="UniProtKB-KW"/>
</dbReference>
<dbReference type="PANTHER" id="PTHR43086">
    <property type="entry name" value="VERY-LONG-CHAIN 3-OXOOACYL-COA REDUCTASE"/>
    <property type="match status" value="1"/>
</dbReference>
<protein>
    <recommendedName>
        <fullName evidence="11">Very-long-chain 3-oxoacyl-CoA reductase</fullName>
    </recommendedName>
</protein>
<dbReference type="InterPro" id="IPR002347">
    <property type="entry name" value="SDR_fam"/>
</dbReference>
<dbReference type="PRINTS" id="PR00080">
    <property type="entry name" value="SDRFAMILY"/>
</dbReference>
<dbReference type="OrthoDB" id="5545019at2759"/>
<keyword evidence="3" id="KW-0276">Fatty acid metabolism</keyword>
<dbReference type="SUPFAM" id="SSF51735">
    <property type="entry name" value="NAD(P)-binding Rossmann-fold domains"/>
    <property type="match status" value="1"/>
</dbReference>
<dbReference type="InterPro" id="IPR020904">
    <property type="entry name" value="Sc_DH/Rdtase_CS"/>
</dbReference>
<keyword evidence="7" id="KW-0275">Fatty acid biosynthesis</keyword>
<evidence type="ECO:0000256" key="2">
    <source>
        <dbReference type="ARBA" id="ARBA00022516"/>
    </source>
</evidence>
<dbReference type="PANTHER" id="PTHR43086:SF2">
    <property type="entry name" value="HYDROXYSTEROID DEHYDROGENASE-LIKE PROTEIN 1"/>
    <property type="match status" value="1"/>
</dbReference>
<dbReference type="PRINTS" id="PR00081">
    <property type="entry name" value="GDHRDH"/>
</dbReference>
<evidence type="ECO:0000256" key="5">
    <source>
        <dbReference type="ARBA" id="ARBA00023002"/>
    </source>
</evidence>
<name>A0A2N5VZ77_9BASI</name>
<dbReference type="GO" id="GO:0005783">
    <property type="term" value="C:endoplasmic reticulum"/>
    <property type="evidence" value="ECO:0007669"/>
    <property type="project" value="TreeGrafter"/>
</dbReference>
<accession>A0A2N5VZ77</accession>
<dbReference type="InterPro" id="IPR036291">
    <property type="entry name" value="NAD(P)-bd_dom_sf"/>
</dbReference>
<dbReference type="EMBL" id="PGCJ01000034">
    <property type="protein sequence ID" value="PLW55299.1"/>
    <property type="molecule type" value="Genomic_DNA"/>
</dbReference>
<evidence type="ECO:0000256" key="3">
    <source>
        <dbReference type="ARBA" id="ARBA00022832"/>
    </source>
</evidence>
<keyword evidence="4" id="KW-0521">NADP</keyword>
<evidence type="ECO:0000256" key="1">
    <source>
        <dbReference type="ARBA" id="ARBA00005194"/>
    </source>
</evidence>
<comment type="pathway">
    <text evidence="1">Lipid metabolism; fatty acid biosynthesis.</text>
</comment>
<evidence type="ECO:0000256" key="8">
    <source>
        <dbReference type="SAM" id="Coils"/>
    </source>
</evidence>
<reference evidence="9 10" key="1">
    <citation type="submission" date="2017-11" db="EMBL/GenBank/DDBJ databases">
        <title>De novo assembly and phasing of dikaryotic genomes from two isolates of Puccinia coronata f. sp. avenae, the causal agent of oat crown rust.</title>
        <authorList>
            <person name="Miller M.E."/>
            <person name="Zhang Y."/>
            <person name="Omidvar V."/>
            <person name="Sperschneider J."/>
            <person name="Schwessinger B."/>
            <person name="Raley C."/>
            <person name="Palmer J.M."/>
            <person name="Garnica D."/>
            <person name="Upadhyaya N."/>
            <person name="Rathjen J."/>
            <person name="Taylor J.M."/>
            <person name="Park R.F."/>
            <person name="Dodds P.N."/>
            <person name="Hirsch C.D."/>
            <person name="Kianian S.F."/>
            <person name="Figueroa M."/>
        </authorList>
    </citation>
    <scope>NUCLEOTIDE SEQUENCE [LARGE SCALE GENOMIC DNA]</scope>
    <source>
        <strain evidence="9">12NC29</strain>
    </source>
</reference>
<keyword evidence="5" id="KW-0560">Oxidoreductase</keyword>
<dbReference type="Pfam" id="PF00106">
    <property type="entry name" value="adh_short"/>
    <property type="match status" value="1"/>
</dbReference>
<dbReference type="STRING" id="200324.A0A2N5VZ77"/>
<feature type="coiled-coil region" evidence="8">
    <location>
        <begin position="494"/>
        <end position="521"/>
    </location>
</feature>
<evidence type="ECO:0000256" key="6">
    <source>
        <dbReference type="ARBA" id="ARBA00023098"/>
    </source>
</evidence>
<keyword evidence="10" id="KW-1185">Reference proteome</keyword>
<keyword evidence="2" id="KW-0444">Lipid biosynthesis</keyword>
<dbReference type="AlphaFoldDB" id="A0A2N5VZ77"/>